<feature type="transmembrane region" description="Helical" evidence="1">
    <location>
        <begin position="164"/>
        <end position="188"/>
    </location>
</feature>
<keyword evidence="3" id="KW-1185">Reference proteome</keyword>
<feature type="transmembrane region" description="Helical" evidence="1">
    <location>
        <begin position="225"/>
        <end position="246"/>
    </location>
</feature>
<keyword evidence="1" id="KW-0812">Transmembrane</keyword>
<comment type="caution">
    <text evidence="2">The sequence shown here is derived from an EMBL/GenBank/DDBJ whole genome shotgun (WGS) entry which is preliminary data.</text>
</comment>
<gene>
    <name evidence="2" type="ORF">HNY73_002872</name>
</gene>
<feature type="transmembrane region" description="Helical" evidence="1">
    <location>
        <begin position="115"/>
        <end position="133"/>
    </location>
</feature>
<dbReference type="Proteomes" id="UP000807504">
    <property type="component" value="Unassembled WGS sequence"/>
</dbReference>
<dbReference type="AlphaFoldDB" id="A0A8T0FXH8"/>
<reference evidence="2" key="1">
    <citation type="journal article" date="2020" name="bioRxiv">
        <title>Chromosome-level reference genome of the European wasp spider Argiope bruennichi: a resource for studies on range expansion and evolutionary adaptation.</title>
        <authorList>
            <person name="Sheffer M.M."/>
            <person name="Hoppe A."/>
            <person name="Krehenwinkel H."/>
            <person name="Uhl G."/>
            <person name="Kuss A.W."/>
            <person name="Jensen L."/>
            <person name="Jensen C."/>
            <person name="Gillespie R.G."/>
            <person name="Hoff K.J."/>
            <person name="Prost S."/>
        </authorList>
    </citation>
    <scope>NUCLEOTIDE SEQUENCE</scope>
</reference>
<proteinExistence type="predicted"/>
<dbReference type="EMBL" id="JABXBU010000002">
    <property type="protein sequence ID" value="KAF8794965.1"/>
    <property type="molecule type" value="Genomic_DNA"/>
</dbReference>
<keyword evidence="1" id="KW-0472">Membrane</keyword>
<accession>A0A8T0FXH8</accession>
<organism evidence="2 3">
    <name type="scientific">Argiope bruennichi</name>
    <name type="common">Wasp spider</name>
    <name type="synonym">Aranea bruennichi</name>
    <dbReference type="NCBI Taxonomy" id="94029"/>
    <lineage>
        <taxon>Eukaryota</taxon>
        <taxon>Metazoa</taxon>
        <taxon>Ecdysozoa</taxon>
        <taxon>Arthropoda</taxon>
        <taxon>Chelicerata</taxon>
        <taxon>Arachnida</taxon>
        <taxon>Araneae</taxon>
        <taxon>Araneomorphae</taxon>
        <taxon>Entelegynae</taxon>
        <taxon>Araneoidea</taxon>
        <taxon>Araneidae</taxon>
        <taxon>Argiope</taxon>
    </lineage>
</organism>
<evidence type="ECO:0000256" key="1">
    <source>
        <dbReference type="SAM" id="Phobius"/>
    </source>
</evidence>
<evidence type="ECO:0000313" key="2">
    <source>
        <dbReference type="EMBL" id="KAF8794965.1"/>
    </source>
</evidence>
<feature type="transmembrane region" description="Helical" evidence="1">
    <location>
        <begin position="290"/>
        <end position="310"/>
    </location>
</feature>
<reference evidence="2" key="2">
    <citation type="submission" date="2020-06" db="EMBL/GenBank/DDBJ databases">
        <authorList>
            <person name="Sheffer M."/>
        </authorList>
    </citation>
    <scope>NUCLEOTIDE SEQUENCE</scope>
</reference>
<feature type="transmembrane region" description="Helical" evidence="1">
    <location>
        <begin position="84"/>
        <end position="103"/>
    </location>
</feature>
<protein>
    <submittedName>
        <fullName evidence="2">Uncharacterized protein</fullName>
    </submittedName>
</protein>
<sequence length="531" mass="59934">MTESSFIEADKNKSYLNNGLEIDTTRRKMYLLFSGCQRRGPGCKMIIRSDFHPVFKMAAFLGISFPCAAENKDDDGKDIHSRKCYDIAVTAITFVALAIVIIFSHNFTASKAMTLTYGVKYIAAFCIRCYMVVDNYKIPKVITTVSQLYEDVSLSVYKSLKVKIYLQSLAFTILNILLLILTSLRLLYEDEVQHLPYIEGFGRNFTANGTVNVVHMLIASYFMNYSFTVFTVAVSILSCCNVHLILRRLLKSYGESLVENIKNDSSKENFAQEFTTFRRIIYAMNEADDAMSFIVFFTYVTCISCFFNTLSGFLAANGVFDKPCLSAEMALTFLYSVVIFSTMTCSAAEVSTAGERLKQRVLCISDIVLQRNLSSDALMGFTILIDGIKNANISMTGWGEAIEKSYLVSLRKAEFLSIINCISISRDPVLCAKYAACEKELPPRVFAAHQKCQKEHVGLETLRCTKHEPLYKVPEIPAKIFDCVVETVHKLTPPEKKVIVKFEECAKKLKEESCKIVEGHAHAHRARHFRH</sequence>
<feature type="transmembrane region" description="Helical" evidence="1">
    <location>
        <begin position="330"/>
        <end position="350"/>
    </location>
</feature>
<name>A0A8T0FXH8_ARGBR</name>
<evidence type="ECO:0000313" key="3">
    <source>
        <dbReference type="Proteomes" id="UP000807504"/>
    </source>
</evidence>
<keyword evidence="1" id="KW-1133">Transmembrane helix</keyword>